<dbReference type="InterPro" id="IPR014777">
    <property type="entry name" value="4pyrrole_Mease_sub1"/>
</dbReference>
<dbReference type="InterPro" id="IPR006366">
    <property type="entry name" value="CobA/CysG_C"/>
</dbReference>
<dbReference type="PANTHER" id="PTHR45790:SF3">
    <property type="entry name" value="S-ADENOSYL-L-METHIONINE-DEPENDENT UROPORPHYRINOGEN III METHYLTRANSFERASE, CHLOROPLASTIC"/>
    <property type="match status" value="1"/>
</dbReference>
<dbReference type="InterPro" id="IPR035996">
    <property type="entry name" value="4pyrrol_Methylase_sf"/>
</dbReference>
<dbReference type="InterPro" id="IPR003043">
    <property type="entry name" value="Uropor_MeTrfase_CS"/>
</dbReference>
<evidence type="ECO:0000256" key="2">
    <source>
        <dbReference type="ARBA" id="ARBA00022603"/>
    </source>
</evidence>
<dbReference type="AlphaFoldDB" id="A0A2T2X187"/>
<dbReference type="CDD" id="cd11642">
    <property type="entry name" value="SUMT"/>
    <property type="match status" value="1"/>
</dbReference>
<dbReference type="Gene3D" id="3.40.1010.10">
    <property type="entry name" value="Cobalt-precorrin-4 Transmethylase, Domain 1"/>
    <property type="match status" value="1"/>
</dbReference>
<dbReference type="NCBIfam" id="TIGR01469">
    <property type="entry name" value="cobA_cysG_Cterm"/>
    <property type="match status" value="1"/>
</dbReference>
<evidence type="ECO:0000256" key="5">
    <source>
        <dbReference type="ARBA" id="ARBA00023244"/>
    </source>
</evidence>
<keyword evidence="5" id="KW-0627">Porphyrin biosynthesis</keyword>
<feature type="domain" description="Tetrapyrrole methylase" evidence="7">
    <location>
        <begin position="17"/>
        <end position="221"/>
    </location>
</feature>
<accession>A0A2T2X187</accession>
<evidence type="ECO:0000256" key="6">
    <source>
        <dbReference type="RuleBase" id="RU003960"/>
    </source>
</evidence>
<dbReference type="PROSITE" id="PS00839">
    <property type="entry name" value="SUMT_1"/>
    <property type="match status" value="1"/>
</dbReference>
<evidence type="ECO:0000313" key="8">
    <source>
        <dbReference type="EMBL" id="PSR28251.1"/>
    </source>
</evidence>
<gene>
    <name evidence="8" type="primary">cobA</name>
    <name evidence="8" type="ORF">C7B47_05990</name>
</gene>
<name>A0A2T2X187_SULTH</name>
<comment type="similarity">
    <text evidence="6">Belongs to the precorrin methyltransferase family.</text>
</comment>
<evidence type="ECO:0000256" key="3">
    <source>
        <dbReference type="ARBA" id="ARBA00022679"/>
    </source>
</evidence>
<evidence type="ECO:0000313" key="9">
    <source>
        <dbReference type="Proteomes" id="UP000242705"/>
    </source>
</evidence>
<keyword evidence="2 6" id="KW-0489">Methyltransferase</keyword>
<dbReference type="Proteomes" id="UP000242705">
    <property type="component" value="Unassembled WGS sequence"/>
</dbReference>
<dbReference type="GO" id="GO:0004851">
    <property type="term" value="F:uroporphyrin-III C-methyltransferase activity"/>
    <property type="evidence" value="ECO:0007669"/>
    <property type="project" value="UniProtKB-EC"/>
</dbReference>
<comment type="caution">
    <text evidence="8">The sequence shown here is derived from an EMBL/GenBank/DDBJ whole genome shotgun (WGS) entry which is preliminary data.</text>
</comment>
<dbReference type="EC" id="2.1.1.107" evidence="1"/>
<evidence type="ECO:0000256" key="1">
    <source>
        <dbReference type="ARBA" id="ARBA00012162"/>
    </source>
</evidence>
<dbReference type="Gene3D" id="3.30.950.10">
    <property type="entry name" value="Methyltransferase, Cobalt-precorrin-4 Transmethylase, Domain 2"/>
    <property type="match status" value="1"/>
</dbReference>
<dbReference type="InterPro" id="IPR000878">
    <property type="entry name" value="4pyrrol_Mease"/>
</dbReference>
<dbReference type="GO" id="GO:0019354">
    <property type="term" value="P:siroheme biosynthetic process"/>
    <property type="evidence" value="ECO:0007669"/>
    <property type="project" value="InterPro"/>
</dbReference>
<keyword evidence="4" id="KW-0949">S-adenosyl-L-methionine</keyword>
<dbReference type="PROSITE" id="PS00840">
    <property type="entry name" value="SUMT_2"/>
    <property type="match status" value="1"/>
</dbReference>
<protein>
    <recommendedName>
        <fullName evidence="1">uroporphyrinogen-III C-methyltransferase</fullName>
        <ecNumber evidence="1">2.1.1.107</ecNumber>
    </recommendedName>
</protein>
<proteinExistence type="inferred from homology"/>
<dbReference type="EMBL" id="PXYX01000007">
    <property type="protein sequence ID" value="PSR28251.1"/>
    <property type="molecule type" value="Genomic_DNA"/>
</dbReference>
<dbReference type="FunFam" id="3.40.1010.10:FF:000001">
    <property type="entry name" value="Siroheme synthase"/>
    <property type="match status" value="1"/>
</dbReference>
<organism evidence="8 9">
    <name type="scientific">Sulfobacillus thermosulfidooxidans</name>
    <dbReference type="NCBI Taxonomy" id="28034"/>
    <lineage>
        <taxon>Bacteria</taxon>
        <taxon>Bacillati</taxon>
        <taxon>Bacillota</taxon>
        <taxon>Clostridia</taxon>
        <taxon>Eubacteriales</taxon>
        <taxon>Clostridiales Family XVII. Incertae Sedis</taxon>
        <taxon>Sulfobacillus</taxon>
    </lineage>
</organism>
<dbReference type="InterPro" id="IPR050161">
    <property type="entry name" value="Siro_Cobalamin_biosynth"/>
</dbReference>
<dbReference type="SUPFAM" id="SSF53790">
    <property type="entry name" value="Tetrapyrrole methylase"/>
    <property type="match status" value="1"/>
</dbReference>
<dbReference type="InterPro" id="IPR014776">
    <property type="entry name" value="4pyrrole_Mease_sub2"/>
</dbReference>
<sequence length="485" mass="53849">MLASRAGGQIVTANPGRVYLVGAGPGDPRLLTIHAVSVLKKADVVVYDRLIHPNVLDLCQEDAERIYVGKEHQKISTSQDAINQLLVQHALAGRNVVRLKGGDPLLFGRGGEEAEVLSAQNIPFEIIPGLSSSLASLAYAGIPVTHRQIVQGVSIVGGFRGEFDFPWRDKHAWIVLMGLDHVQQLVDTALSHGFPPMLPAGAIEWGTWGHQRTVRTSLQDLPKAIHQTNLESPCLLVFGDNVNVGTTLSWFESKPLYGQRILIASTYPWPWSQLMNLREQGAEVFNWSVYLKPVADGHILQELSSDAQVYLDEASLIEPLLAGWQNTGRDIRHLPSLMCPRMTRPLVQAQGFTEVQAVDIEELGQPPAVGNRDHVYVPWEVCQELSITNEPQRGCWTRSAKKRLTDPLWDYHLQRDFDVAWILSKQAANWYIERGLCAKSILIAPPLQAFFESLSLPCGKVSVMGPDQWTDLLGTHHLMAIDCED</sequence>
<dbReference type="Pfam" id="PF00590">
    <property type="entry name" value="TP_methylase"/>
    <property type="match status" value="1"/>
</dbReference>
<dbReference type="NCBIfam" id="NF004790">
    <property type="entry name" value="PRK06136.1"/>
    <property type="match status" value="1"/>
</dbReference>
<evidence type="ECO:0000259" key="7">
    <source>
        <dbReference type="Pfam" id="PF00590"/>
    </source>
</evidence>
<evidence type="ECO:0000256" key="4">
    <source>
        <dbReference type="ARBA" id="ARBA00022691"/>
    </source>
</evidence>
<dbReference type="GO" id="GO:0032259">
    <property type="term" value="P:methylation"/>
    <property type="evidence" value="ECO:0007669"/>
    <property type="project" value="UniProtKB-KW"/>
</dbReference>
<dbReference type="PANTHER" id="PTHR45790">
    <property type="entry name" value="SIROHEME SYNTHASE-RELATED"/>
    <property type="match status" value="1"/>
</dbReference>
<keyword evidence="3 6" id="KW-0808">Transferase</keyword>
<reference evidence="8 9" key="1">
    <citation type="journal article" date="2014" name="BMC Genomics">
        <title>Comparison of environmental and isolate Sulfobacillus genomes reveals diverse carbon, sulfur, nitrogen, and hydrogen metabolisms.</title>
        <authorList>
            <person name="Justice N.B."/>
            <person name="Norman A."/>
            <person name="Brown C.T."/>
            <person name="Singh A."/>
            <person name="Thomas B.C."/>
            <person name="Banfield J.F."/>
        </authorList>
    </citation>
    <scope>NUCLEOTIDE SEQUENCE [LARGE SCALE GENOMIC DNA]</scope>
    <source>
        <strain evidence="8">AMDSBA5</strain>
    </source>
</reference>